<dbReference type="EMBL" id="JBEGDP010000010">
    <property type="protein sequence ID" value="MEQ7847754.1"/>
    <property type="molecule type" value="Genomic_DNA"/>
</dbReference>
<dbReference type="Proteomes" id="UP001482520">
    <property type="component" value="Unassembled WGS sequence"/>
</dbReference>
<keyword evidence="2" id="KW-1185">Reference proteome</keyword>
<dbReference type="RefSeq" id="WP_349804671.1">
    <property type="nucleotide sequence ID" value="NZ_JBEGDP010000010.1"/>
</dbReference>
<evidence type="ECO:0000313" key="1">
    <source>
        <dbReference type="EMBL" id="MEQ7847754.1"/>
    </source>
</evidence>
<protein>
    <submittedName>
        <fullName evidence="1">Uncharacterized protein</fullName>
    </submittedName>
</protein>
<organism evidence="1 2">
    <name type="scientific">Nocardioides kribbensis</name>
    <dbReference type="NCBI Taxonomy" id="305517"/>
    <lineage>
        <taxon>Bacteria</taxon>
        <taxon>Bacillati</taxon>
        <taxon>Actinomycetota</taxon>
        <taxon>Actinomycetes</taxon>
        <taxon>Propionibacteriales</taxon>
        <taxon>Nocardioidaceae</taxon>
        <taxon>Nocardioides</taxon>
    </lineage>
</organism>
<evidence type="ECO:0000313" key="2">
    <source>
        <dbReference type="Proteomes" id="UP001482520"/>
    </source>
</evidence>
<comment type="caution">
    <text evidence="1">The sequence shown here is derived from an EMBL/GenBank/DDBJ whole genome shotgun (WGS) entry which is preliminary data.</text>
</comment>
<reference evidence="1 2" key="1">
    <citation type="submission" date="2024-02" db="EMBL/GenBank/DDBJ databases">
        <title>Full genome sequence of Nocardioides kribbensis.</title>
        <authorList>
            <person name="Poletto B.L."/>
            <person name="Silva G."/>
            <person name="Galante D."/>
            <person name="Campos K.R."/>
            <person name="Santos M.B.N."/>
            <person name="Sacchi C.T."/>
        </authorList>
    </citation>
    <scope>NUCLEOTIDE SEQUENCE [LARGE SCALE GENOMIC DNA]</scope>
    <source>
        <strain evidence="1 2">O4R</strain>
    </source>
</reference>
<accession>A0ABV1NZ19</accession>
<sequence>MSDEVLLARWLEAEGATLREVIFAIEEPHKWAQEIAAAKLLFECLAKEGN</sequence>
<proteinExistence type="predicted"/>
<gene>
    <name evidence="1" type="ORF">V6R90_10725</name>
</gene>
<name>A0ABV1NZ19_9ACTN</name>